<evidence type="ECO:0000313" key="2">
    <source>
        <dbReference type="Proteomes" id="UP000662888"/>
    </source>
</evidence>
<accession>A0AA49A7L6</accession>
<sequence>MQQIAQLQAEYFKLRFGYGDGAACVDWAVERLVADDEGDDLEIVLLVCARGREEVLGLVEVIIARYLGADRLDDEVLAGKYIVALRRAYLEGKETVHSLDTELTKLYPALAYPCWLTMLSRNCEYATDVPEFEEPFEQEFKYISELWANAANLAEFERQYRREISNQHDAKYG</sequence>
<dbReference type="RefSeq" id="WP_206088513.1">
    <property type="nucleotide sequence ID" value="NZ_CP065053.1"/>
</dbReference>
<dbReference type="Proteomes" id="UP000662888">
    <property type="component" value="Chromosome"/>
</dbReference>
<name>A0AA49A7L6_9BURK</name>
<proteinExistence type="predicted"/>
<gene>
    <name evidence="1" type="ORF">IV454_25945</name>
</gene>
<keyword evidence="2" id="KW-1185">Reference proteome</keyword>
<evidence type="ECO:0000313" key="1">
    <source>
        <dbReference type="EMBL" id="QPI48902.1"/>
    </source>
</evidence>
<organism evidence="1 2">
    <name type="scientific">Massilia antarctica</name>
    <dbReference type="NCBI Taxonomy" id="2765360"/>
    <lineage>
        <taxon>Bacteria</taxon>
        <taxon>Pseudomonadati</taxon>
        <taxon>Pseudomonadota</taxon>
        <taxon>Betaproteobacteria</taxon>
        <taxon>Burkholderiales</taxon>
        <taxon>Oxalobacteraceae</taxon>
        <taxon>Telluria group</taxon>
        <taxon>Massilia</taxon>
    </lineage>
</organism>
<reference evidence="1 2" key="1">
    <citation type="submission" date="2020-11" db="EMBL/GenBank/DDBJ databases">
        <authorList>
            <person name="Sun Q."/>
        </authorList>
    </citation>
    <scope>NUCLEOTIDE SEQUENCE [LARGE SCALE GENOMIC DNA]</scope>
    <source>
        <strain evidence="1 2">P8398</strain>
    </source>
</reference>
<protein>
    <submittedName>
        <fullName evidence="1">Uncharacterized protein</fullName>
    </submittedName>
</protein>
<dbReference type="EMBL" id="CP065053">
    <property type="protein sequence ID" value="QPI48902.1"/>
    <property type="molecule type" value="Genomic_DNA"/>
</dbReference>